<sequence>MLCKVLKKFFIRGLFVNARTALETLYGAQGVVFDIKSGNAAIDPKILEVKTIFLVGFFNKYGFRILISSIGPIVFTFKNLKYSSGEESRTLVFAVFNAAFEINTSIPTFNLLSSVESLIKLSLSLKSKFKTVKLGSFVIDSSVVISSVLRTVAMTLSPLDSNCLTNSNPMPLLVPVMK</sequence>
<comment type="caution">
    <text evidence="1">The sequence shown here is derived from an EMBL/GenBank/DDBJ whole genome shotgun (WGS) entry which is preliminary data.</text>
</comment>
<accession>A0A9P8TF79</accession>
<reference evidence="1" key="2">
    <citation type="submission" date="2021-01" db="EMBL/GenBank/DDBJ databases">
        <authorList>
            <person name="Schikora-Tamarit M.A."/>
        </authorList>
    </citation>
    <scope>NUCLEOTIDE SEQUENCE</scope>
    <source>
        <strain evidence="1">CBS6341</strain>
    </source>
</reference>
<dbReference type="EMBL" id="JAEUBF010000677">
    <property type="protein sequence ID" value="KAH3676161.1"/>
    <property type="molecule type" value="Genomic_DNA"/>
</dbReference>
<dbReference type="AlphaFoldDB" id="A0A9P8TF79"/>
<protein>
    <submittedName>
        <fullName evidence="1">Uncharacterized protein</fullName>
    </submittedName>
</protein>
<gene>
    <name evidence="1" type="ORF">WICMUC_002183</name>
</gene>
<name>A0A9P8TF79_9ASCO</name>
<evidence type="ECO:0000313" key="2">
    <source>
        <dbReference type="Proteomes" id="UP000769528"/>
    </source>
</evidence>
<reference evidence="1" key="1">
    <citation type="journal article" date="2021" name="Open Biol.">
        <title>Shared evolutionary footprints suggest mitochondrial oxidative damage underlies multiple complex I losses in fungi.</title>
        <authorList>
            <person name="Schikora-Tamarit M.A."/>
            <person name="Marcet-Houben M."/>
            <person name="Nosek J."/>
            <person name="Gabaldon T."/>
        </authorList>
    </citation>
    <scope>NUCLEOTIDE SEQUENCE</scope>
    <source>
        <strain evidence="1">CBS6341</strain>
    </source>
</reference>
<keyword evidence="2" id="KW-1185">Reference proteome</keyword>
<organism evidence="1 2">
    <name type="scientific">Wickerhamomyces mucosus</name>
    <dbReference type="NCBI Taxonomy" id="1378264"/>
    <lineage>
        <taxon>Eukaryota</taxon>
        <taxon>Fungi</taxon>
        <taxon>Dikarya</taxon>
        <taxon>Ascomycota</taxon>
        <taxon>Saccharomycotina</taxon>
        <taxon>Saccharomycetes</taxon>
        <taxon>Phaffomycetales</taxon>
        <taxon>Wickerhamomycetaceae</taxon>
        <taxon>Wickerhamomyces</taxon>
    </lineage>
</organism>
<dbReference type="Proteomes" id="UP000769528">
    <property type="component" value="Unassembled WGS sequence"/>
</dbReference>
<proteinExistence type="predicted"/>
<evidence type="ECO:0000313" key="1">
    <source>
        <dbReference type="EMBL" id="KAH3676161.1"/>
    </source>
</evidence>